<dbReference type="HOGENOM" id="CLU_001201_0_2_10"/>
<dbReference type="UniPathway" id="UPA00053">
    <property type="reaction ID" value="UER00085"/>
</dbReference>
<evidence type="ECO:0000256" key="1">
    <source>
        <dbReference type="ARBA" id="ARBA00001911"/>
    </source>
</evidence>
<evidence type="ECO:0000256" key="6">
    <source>
        <dbReference type="ARBA" id="ARBA00022833"/>
    </source>
</evidence>
<dbReference type="GO" id="GO:0008652">
    <property type="term" value="P:amino acid biosynthetic process"/>
    <property type="evidence" value="ECO:0007669"/>
    <property type="project" value="UniProtKB-KW"/>
</dbReference>
<dbReference type="NCBIfam" id="TIGR01357">
    <property type="entry name" value="aroB"/>
    <property type="match status" value="1"/>
</dbReference>
<feature type="binding site" evidence="10">
    <location>
        <begin position="96"/>
        <end position="100"/>
    </location>
    <ligand>
        <name>NAD(+)</name>
        <dbReference type="ChEBI" id="CHEBI:57540"/>
    </ligand>
</feature>
<comment type="pathway">
    <text evidence="10">Metabolic intermediate biosynthesis; chorismate biosynthesis; chorismate from D-erythrose 4-phosphate and phosphoenolpyruvate: step 2/7.</text>
</comment>
<protein>
    <recommendedName>
        <fullName evidence="10 11">3-dehydroquinate synthase</fullName>
        <shortName evidence="10">DHQS</shortName>
        <ecNumber evidence="10 11">4.2.3.4</ecNumber>
    </recommendedName>
</protein>
<dbReference type="GO" id="GO:0005737">
    <property type="term" value="C:cytoplasm"/>
    <property type="evidence" value="ECO:0007669"/>
    <property type="project" value="UniProtKB-SubCell"/>
</dbReference>
<feature type="binding site" evidence="10">
    <location>
        <position position="175"/>
    </location>
    <ligand>
        <name>Zn(2+)</name>
        <dbReference type="ChEBI" id="CHEBI:29105"/>
    </ligand>
</feature>
<feature type="binding site" evidence="10">
    <location>
        <position position="256"/>
    </location>
    <ligand>
        <name>Zn(2+)</name>
        <dbReference type="ChEBI" id="CHEBI:29105"/>
    </ligand>
</feature>
<dbReference type="Gene3D" id="3.40.50.1970">
    <property type="match status" value="1"/>
</dbReference>
<keyword evidence="10" id="KW-0057">Aromatic amino acid biosynthesis</keyword>
<feature type="binding site" evidence="10">
    <location>
        <position position="133"/>
    </location>
    <ligand>
        <name>NAD(+)</name>
        <dbReference type="ChEBI" id="CHEBI:57540"/>
    </ligand>
</feature>
<dbReference type="eggNOG" id="COG0337">
    <property type="taxonomic scope" value="Bacteria"/>
</dbReference>
<keyword evidence="8 10" id="KW-0456">Lyase</keyword>
<evidence type="ECO:0000259" key="13">
    <source>
        <dbReference type="Pfam" id="PF24621"/>
    </source>
</evidence>
<dbReference type="InterPro" id="IPR050071">
    <property type="entry name" value="Dehydroquinate_synthase"/>
</dbReference>
<reference evidence="14 15" key="1">
    <citation type="submission" date="2008-06" db="EMBL/GenBank/DDBJ databases">
        <title>Complete sequence of Chloroherpeton thalassium ATCC 35110.</title>
        <authorList>
            <consortium name="US DOE Joint Genome Institute"/>
            <person name="Lucas S."/>
            <person name="Copeland A."/>
            <person name="Lapidus A."/>
            <person name="Glavina del Rio T."/>
            <person name="Dalin E."/>
            <person name="Tice H."/>
            <person name="Bruce D."/>
            <person name="Goodwin L."/>
            <person name="Pitluck S."/>
            <person name="Schmutz J."/>
            <person name="Larimer F."/>
            <person name="Land M."/>
            <person name="Hauser L."/>
            <person name="Kyrpides N."/>
            <person name="Mikhailova N."/>
            <person name="Liu Z."/>
            <person name="Li T."/>
            <person name="Zhao F."/>
            <person name="Overmann J."/>
            <person name="Bryant D.A."/>
            <person name="Richardson P."/>
        </authorList>
    </citation>
    <scope>NUCLEOTIDE SEQUENCE [LARGE SCALE GENOMIC DNA]</scope>
    <source>
        <strain evidence="15">ATCC 35110 / GB-78</strain>
    </source>
</reference>
<dbReference type="GO" id="GO:0003856">
    <property type="term" value="F:3-dehydroquinate synthase activity"/>
    <property type="evidence" value="ECO:0007669"/>
    <property type="project" value="UniProtKB-UniRule"/>
</dbReference>
<feature type="binding site" evidence="10">
    <location>
        <position position="239"/>
    </location>
    <ligand>
        <name>Zn(2+)</name>
        <dbReference type="ChEBI" id="CHEBI:29105"/>
    </ligand>
</feature>
<name>B3QSZ8_CHLT3</name>
<dbReference type="AlphaFoldDB" id="B3QSZ8"/>
<dbReference type="CDD" id="cd08195">
    <property type="entry name" value="DHQS"/>
    <property type="match status" value="1"/>
</dbReference>
<dbReference type="KEGG" id="cts:Ctha_0170"/>
<evidence type="ECO:0000313" key="15">
    <source>
        <dbReference type="Proteomes" id="UP000001208"/>
    </source>
</evidence>
<dbReference type="PIRSF" id="PIRSF001455">
    <property type="entry name" value="DHQ_synth"/>
    <property type="match status" value="1"/>
</dbReference>
<dbReference type="PANTHER" id="PTHR43622">
    <property type="entry name" value="3-DEHYDROQUINATE SYNTHASE"/>
    <property type="match status" value="1"/>
</dbReference>
<feature type="domain" description="3-dehydroquinate synthase C-terminal" evidence="13">
    <location>
        <begin position="172"/>
        <end position="321"/>
    </location>
</feature>
<evidence type="ECO:0000256" key="4">
    <source>
        <dbReference type="ARBA" id="ARBA00022723"/>
    </source>
</evidence>
<comment type="similarity">
    <text evidence="10">Belongs to the sugar phosphate cyclases superfamily. Dehydroquinate synthase family.</text>
</comment>
<keyword evidence="10" id="KW-0028">Amino-acid biosynthesis</keyword>
<dbReference type="FunFam" id="3.40.50.1970:FF:000007">
    <property type="entry name" value="Pentafunctional AROM polypeptide"/>
    <property type="match status" value="1"/>
</dbReference>
<dbReference type="InterPro" id="IPR056179">
    <property type="entry name" value="DHQS_C"/>
</dbReference>
<dbReference type="EMBL" id="CP001100">
    <property type="protein sequence ID" value="ACF12641.1"/>
    <property type="molecule type" value="Genomic_DNA"/>
</dbReference>
<comment type="subcellular location">
    <subcellularLocation>
        <location evidence="10">Cytoplasm</location>
    </subcellularLocation>
</comment>
<evidence type="ECO:0000256" key="11">
    <source>
        <dbReference type="NCBIfam" id="TIGR01357"/>
    </source>
</evidence>
<gene>
    <name evidence="10" type="primary">aroB</name>
    <name evidence="14" type="ordered locus">Ctha_0170</name>
</gene>
<dbReference type="PANTHER" id="PTHR43622:SF1">
    <property type="entry name" value="3-DEHYDROQUINATE SYNTHASE"/>
    <property type="match status" value="1"/>
</dbReference>
<comment type="catalytic activity">
    <reaction evidence="10">
        <text>7-phospho-2-dehydro-3-deoxy-D-arabino-heptonate = 3-dehydroquinate + phosphate</text>
        <dbReference type="Rhea" id="RHEA:21968"/>
        <dbReference type="ChEBI" id="CHEBI:32364"/>
        <dbReference type="ChEBI" id="CHEBI:43474"/>
        <dbReference type="ChEBI" id="CHEBI:58394"/>
        <dbReference type="EC" id="4.2.3.4"/>
    </reaction>
</comment>
<dbReference type="GO" id="GO:0009423">
    <property type="term" value="P:chorismate biosynthetic process"/>
    <property type="evidence" value="ECO:0007669"/>
    <property type="project" value="UniProtKB-UniRule"/>
</dbReference>
<evidence type="ECO:0000256" key="3">
    <source>
        <dbReference type="ARBA" id="ARBA00003485"/>
    </source>
</evidence>
<keyword evidence="7 10" id="KW-0520">NAD</keyword>
<dbReference type="Pfam" id="PF01761">
    <property type="entry name" value="DHQ_synthase"/>
    <property type="match status" value="1"/>
</dbReference>
<dbReference type="SUPFAM" id="SSF56796">
    <property type="entry name" value="Dehydroquinate synthase-like"/>
    <property type="match status" value="1"/>
</dbReference>
<dbReference type="GO" id="GO:0009073">
    <property type="term" value="P:aromatic amino acid family biosynthetic process"/>
    <property type="evidence" value="ECO:0007669"/>
    <property type="project" value="UniProtKB-KW"/>
</dbReference>
<feature type="binding site" evidence="10">
    <location>
        <begin position="120"/>
        <end position="121"/>
    </location>
    <ligand>
        <name>NAD(+)</name>
        <dbReference type="ChEBI" id="CHEBI:57540"/>
    </ligand>
</feature>
<sequence length="361" mass="40180">MSSKIVIETPAIAKIGNKFAELGRQKKVVVLYDKNTAGLFEKSISEQLEKDGFIFHNLIVPASEASKSFRMAYRLYGEMLEREVDRSWSVVAVGGGVVGDLGGFIAASFMRGVPVVQVPTTLLAMTDSAIGGKVAINHPMGKNMIGFFHEPVLILIDPNYLRTLPNREIFGGLAEVLKYALILDGSFLDFMEDNFQEISTLVSPYIDEAVKRSVNAKVKVVTEDFRETTGLRAILNFGHTFGHSLEKLSNYKALRHGEAVLVGMACATQLSMKIGNISSEDAERICAMIQKFPYPKRLIKKYFLDVAPETIIENMRSDKKKEGKHIRFALLKRIGNAYLHREEIAKEDIIFAIEAAKPLFA</sequence>
<dbReference type="Pfam" id="PF24621">
    <property type="entry name" value="DHQS_C"/>
    <property type="match status" value="1"/>
</dbReference>
<proteinExistence type="inferred from homology"/>
<evidence type="ECO:0000256" key="9">
    <source>
        <dbReference type="ARBA" id="ARBA00023285"/>
    </source>
</evidence>
<keyword evidence="9 10" id="KW-0170">Cobalt</keyword>
<dbReference type="OrthoDB" id="9806583at2"/>
<comment type="cofactor">
    <cofactor evidence="2">
        <name>Zn(2+)</name>
        <dbReference type="ChEBI" id="CHEBI:29105"/>
    </cofactor>
</comment>
<evidence type="ECO:0000256" key="5">
    <source>
        <dbReference type="ARBA" id="ARBA00022741"/>
    </source>
</evidence>
<dbReference type="EC" id="4.2.3.4" evidence="10 11"/>
<evidence type="ECO:0000313" key="14">
    <source>
        <dbReference type="EMBL" id="ACF12641.1"/>
    </source>
</evidence>
<comment type="cofactor">
    <cofactor evidence="1 10">
        <name>NAD(+)</name>
        <dbReference type="ChEBI" id="CHEBI:57540"/>
    </cofactor>
</comment>
<evidence type="ECO:0000259" key="12">
    <source>
        <dbReference type="Pfam" id="PF01761"/>
    </source>
</evidence>
<dbReference type="InterPro" id="IPR016037">
    <property type="entry name" value="DHQ_synth_AroB"/>
</dbReference>
<comment type="function">
    <text evidence="3 10">Catalyzes the conversion of 3-deoxy-D-arabino-heptulosonate 7-phosphate (DAHP) to dehydroquinate (DHQ).</text>
</comment>
<dbReference type="RefSeq" id="WP_012498725.1">
    <property type="nucleotide sequence ID" value="NC_011026.1"/>
</dbReference>
<dbReference type="HAMAP" id="MF_00110">
    <property type="entry name" value="DHQ_synthase"/>
    <property type="match status" value="1"/>
</dbReference>
<accession>B3QSZ8</accession>
<keyword evidence="15" id="KW-1185">Reference proteome</keyword>
<evidence type="ECO:0000256" key="10">
    <source>
        <dbReference type="HAMAP-Rule" id="MF_00110"/>
    </source>
</evidence>
<comment type="cofactor">
    <cofactor evidence="10">
        <name>Co(2+)</name>
        <dbReference type="ChEBI" id="CHEBI:48828"/>
    </cofactor>
    <cofactor evidence="10">
        <name>Zn(2+)</name>
        <dbReference type="ChEBI" id="CHEBI:29105"/>
    </cofactor>
    <text evidence="10">Binds 1 divalent metal cation per subunit. Can use either Co(2+) or Zn(2+).</text>
</comment>
<keyword evidence="10" id="KW-0963">Cytoplasm</keyword>
<dbReference type="InterPro" id="IPR030963">
    <property type="entry name" value="DHQ_synth_fam"/>
</dbReference>
<dbReference type="InterPro" id="IPR030960">
    <property type="entry name" value="DHQS/DOIS_N"/>
</dbReference>
<dbReference type="GO" id="GO:0000166">
    <property type="term" value="F:nucleotide binding"/>
    <property type="evidence" value="ECO:0007669"/>
    <property type="project" value="UniProtKB-KW"/>
</dbReference>
<evidence type="ECO:0000256" key="8">
    <source>
        <dbReference type="ARBA" id="ARBA00023239"/>
    </source>
</evidence>
<dbReference type="STRING" id="517418.Ctha_0170"/>
<keyword evidence="5 10" id="KW-0547">Nucleotide-binding</keyword>
<feature type="domain" description="3-dehydroquinate synthase N-terminal" evidence="12">
    <location>
        <begin position="58"/>
        <end position="169"/>
    </location>
</feature>
<feature type="binding site" evidence="10">
    <location>
        <position position="142"/>
    </location>
    <ligand>
        <name>NAD(+)</name>
        <dbReference type="ChEBI" id="CHEBI:57540"/>
    </ligand>
</feature>
<organism evidence="14 15">
    <name type="scientific">Chloroherpeton thalassium (strain ATCC 35110 / GB-78)</name>
    <dbReference type="NCBI Taxonomy" id="517418"/>
    <lineage>
        <taxon>Bacteria</taxon>
        <taxon>Pseudomonadati</taxon>
        <taxon>Chlorobiota</taxon>
        <taxon>Chlorobiia</taxon>
        <taxon>Chlorobiales</taxon>
        <taxon>Chloroherpetonaceae</taxon>
        <taxon>Chloroherpeton</taxon>
    </lineage>
</organism>
<keyword evidence="4 10" id="KW-0479">Metal-binding</keyword>
<dbReference type="Gene3D" id="1.20.1090.10">
    <property type="entry name" value="Dehydroquinate synthase-like - alpha domain"/>
    <property type="match status" value="1"/>
</dbReference>
<dbReference type="GO" id="GO:0046872">
    <property type="term" value="F:metal ion binding"/>
    <property type="evidence" value="ECO:0007669"/>
    <property type="project" value="UniProtKB-KW"/>
</dbReference>
<keyword evidence="6 10" id="KW-0862">Zinc</keyword>
<evidence type="ECO:0000256" key="7">
    <source>
        <dbReference type="ARBA" id="ARBA00023027"/>
    </source>
</evidence>
<evidence type="ECO:0000256" key="2">
    <source>
        <dbReference type="ARBA" id="ARBA00001947"/>
    </source>
</evidence>
<comment type="caution">
    <text evidence="10">Lacks conserved residue(s) required for the propagation of feature annotation.</text>
</comment>
<dbReference type="Proteomes" id="UP000001208">
    <property type="component" value="Chromosome"/>
</dbReference>